<name>A0A6L2LH45_TANCI</name>
<organism evidence="2">
    <name type="scientific">Tanacetum cinerariifolium</name>
    <name type="common">Dalmatian daisy</name>
    <name type="synonym">Chrysanthemum cinerariifolium</name>
    <dbReference type="NCBI Taxonomy" id="118510"/>
    <lineage>
        <taxon>Eukaryota</taxon>
        <taxon>Viridiplantae</taxon>
        <taxon>Streptophyta</taxon>
        <taxon>Embryophyta</taxon>
        <taxon>Tracheophyta</taxon>
        <taxon>Spermatophyta</taxon>
        <taxon>Magnoliopsida</taxon>
        <taxon>eudicotyledons</taxon>
        <taxon>Gunneridae</taxon>
        <taxon>Pentapetalae</taxon>
        <taxon>asterids</taxon>
        <taxon>campanulids</taxon>
        <taxon>Asterales</taxon>
        <taxon>Asteraceae</taxon>
        <taxon>Asteroideae</taxon>
        <taxon>Anthemideae</taxon>
        <taxon>Anthemidinae</taxon>
        <taxon>Tanacetum</taxon>
    </lineage>
</organism>
<accession>A0A6L2LH45</accession>
<protein>
    <submittedName>
        <fullName evidence="2">Uncharacterized protein</fullName>
    </submittedName>
</protein>
<feature type="coiled-coil region" evidence="1">
    <location>
        <begin position="289"/>
        <end position="316"/>
    </location>
</feature>
<comment type="caution">
    <text evidence="2">The sequence shown here is derived from an EMBL/GenBank/DDBJ whole genome shotgun (WGS) entry which is preliminary data.</text>
</comment>
<dbReference type="AlphaFoldDB" id="A0A6L2LH45"/>
<proteinExistence type="predicted"/>
<evidence type="ECO:0000256" key="1">
    <source>
        <dbReference type="SAM" id="Coils"/>
    </source>
</evidence>
<keyword evidence="1" id="KW-0175">Coiled coil</keyword>
<gene>
    <name evidence="2" type="ORF">Tci_032448</name>
</gene>
<dbReference type="EMBL" id="BKCJ010004340">
    <property type="protein sequence ID" value="GEU60470.1"/>
    <property type="molecule type" value="Genomic_DNA"/>
</dbReference>
<sequence length="526" mass="59780">MTTLAKHVIVVGSNNHPPMMEKSMYTFWVSRMLLYIKGKEHRRIMLSSVLNGPLIYSTIEVDGVTRPSIYDKLSKKETLQDYRDLRAKNIVFHGLPPDIYALVNHNQVAKQIWDRVKLIMQAWFKEKLMMVEVHESGQVLDEEQLAFLADPWVAVGQDSKTTMPLNVAFQTNDLDAFDSDCYEAPGASVILMAHLSICDSDVISKVPNSDNHQNDTVPDMCVQEESYFEQLTFNLDSNTEITSDSNIIFYEQYLKETESPVAKCTADNLTQKELDASLTTELDSLKFTLSKHEKEKASLLTKINDLKKKSKEIEAKYIDEAIDIEKQKKELEMHCLQSEQAFWLRLSNPTFEQPVVQTKPVKMDAPRKLPKLSDSLSFLCVICFVTHSRQPPWETRILSALLETTPNLATMATGIPLSSLYETTWYLFDLTPSDWCKTDAHSTDFGSRIQTNTSRISLNLWTHLTLMVKIGKERACVYFDSPFAIKLATGLNAFHQDPSPHGRILLPDSLLNSFHQEGPQNSATIS</sequence>
<evidence type="ECO:0000313" key="2">
    <source>
        <dbReference type="EMBL" id="GEU60470.1"/>
    </source>
</evidence>
<reference evidence="2" key="1">
    <citation type="journal article" date="2019" name="Sci. Rep.">
        <title>Draft genome of Tanacetum cinerariifolium, the natural source of mosquito coil.</title>
        <authorList>
            <person name="Yamashiro T."/>
            <person name="Shiraishi A."/>
            <person name="Satake H."/>
            <person name="Nakayama K."/>
        </authorList>
    </citation>
    <scope>NUCLEOTIDE SEQUENCE</scope>
</reference>